<feature type="binding site" evidence="7">
    <location>
        <begin position="207"/>
        <end position="211"/>
    </location>
    <ligand>
        <name>GTP</name>
        <dbReference type="ChEBI" id="CHEBI:37565"/>
    </ligand>
</feature>
<dbReference type="SUPFAM" id="SSF52540">
    <property type="entry name" value="P-loop containing nucleoside triphosphate hydrolases"/>
    <property type="match status" value="1"/>
</dbReference>
<gene>
    <name evidence="10" type="ORF">TVAG_374970</name>
</gene>
<dbReference type="Gene3D" id="3.40.50.300">
    <property type="entry name" value="P-loop containing nucleotide triphosphate hydrolases"/>
    <property type="match status" value="1"/>
</dbReference>
<keyword evidence="6" id="KW-0807">Transducer</keyword>
<dbReference type="GO" id="GO:0005834">
    <property type="term" value="C:heterotrimeric G-protein complex"/>
    <property type="evidence" value="ECO:0000318"/>
    <property type="project" value="GO_Central"/>
</dbReference>
<reference evidence="10" key="1">
    <citation type="submission" date="2006-10" db="EMBL/GenBank/DDBJ databases">
        <authorList>
            <person name="Amadeo P."/>
            <person name="Zhao Q."/>
            <person name="Wortman J."/>
            <person name="Fraser-Liggett C."/>
            <person name="Carlton J."/>
        </authorList>
    </citation>
    <scope>NUCLEOTIDE SEQUENCE</scope>
    <source>
        <strain evidence="10">G3</strain>
    </source>
</reference>
<dbReference type="SMR" id="A2FUR2"/>
<sequence length="359" mass="40291">MGIFFSKPASQAQNSTQASLEQNSSHTTPSNLKIQYTTFEKEDLKILILGPGESGKSTYWRQLRNIYAGGLTKKEKMNLIPAIRINLIADIKTIIESSQTLMIQLSSSCANEVDLLQNIEISDTELTPDVAQAIAKVWSEPSAKIIYDQIHSSSLSDHSAYFLDSAARIASSDFMPDDRDVILSRIRTLGVNDIKFDVNGQKVLLVDVGGQRCERPKWKSVFQNVTAIIFVVSLSDFDQCMFENSEERRTTDSLELFKTTVNQPYFQSKPVYLILNKEDELKKKIKTSPDAFKSAYPGFTGDINNSQEVIEYIQNQYLALAENRGEGAEVTPFVTCAVDPEILKNSFEKLSRKLLNISE</sequence>
<dbReference type="GO" id="GO:0001664">
    <property type="term" value="F:G protein-coupled receptor binding"/>
    <property type="evidence" value="ECO:0000318"/>
    <property type="project" value="GO_Central"/>
</dbReference>
<feature type="region of interest" description="Disordered" evidence="9">
    <location>
        <begin position="1"/>
        <end position="28"/>
    </location>
</feature>
<keyword evidence="2 8" id="KW-0479">Metal-binding</keyword>
<dbReference type="Proteomes" id="UP000001542">
    <property type="component" value="Unassembled WGS sequence"/>
</dbReference>
<keyword evidence="4 8" id="KW-0460">Magnesium</keyword>
<feature type="compositionally biased region" description="Polar residues" evidence="9">
    <location>
        <begin position="8"/>
        <end position="28"/>
    </location>
</feature>
<evidence type="ECO:0000256" key="4">
    <source>
        <dbReference type="ARBA" id="ARBA00022842"/>
    </source>
</evidence>
<dbReference type="PROSITE" id="PS51882">
    <property type="entry name" value="G_ALPHA"/>
    <property type="match status" value="1"/>
</dbReference>
<feature type="binding site" evidence="7">
    <location>
        <position position="337"/>
    </location>
    <ligand>
        <name>GTP</name>
        <dbReference type="ChEBI" id="CHEBI:37565"/>
    </ligand>
</feature>
<dbReference type="InterPro" id="IPR011025">
    <property type="entry name" value="GproteinA_insert"/>
</dbReference>
<dbReference type="SMART" id="SM00275">
    <property type="entry name" value="G_alpha"/>
    <property type="match status" value="1"/>
</dbReference>
<dbReference type="InterPro" id="IPR027417">
    <property type="entry name" value="P-loop_NTPase"/>
</dbReference>
<dbReference type="GO" id="GO:0003924">
    <property type="term" value="F:GTPase activity"/>
    <property type="evidence" value="ECO:0000318"/>
    <property type="project" value="GO_Central"/>
</dbReference>
<reference evidence="10" key="2">
    <citation type="journal article" date="2007" name="Science">
        <title>Draft genome sequence of the sexually transmitted pathogen Trichomonas vaginalis.</title>
        <authorList>
            <person name="Carlton J.M."/>
            <person name="Hirt R.P."/>
            <person name="Silva J.C."/>
            <person name="Delcher A.L."/>
            <person name="Schatz M."/>
            <person name="Zhao Q."/>
            <person name="Wortman J.R."/>
            <person name="Bidwell S.L."/>
            <person name="Alsmark U.C.M."/>
            <person name="Besteiro S."/>
            <person name="Sicheritz-Ponten T."/>
            <person name="Noel C.J."/>
            <person name="Dacks J.B."/>
            <person name="Foster P.G."/>
            <person name="Simillion C."/>
            <person name="Van de Peer Y."/>
            <person name="Miranda-Saavedra D."/>
            <person name="Barton G.J."/>
            <person name="Westrop G.D."/>
            <person name="Mueller S."/>
            <person name="Dessi D."/>
            <person name="Fiori P.L."/>
            <person name="Ren Q."/>
            <person name="Paulsen I."/>
            <person name="Zhang H."/>
            <person name="Bastida-Corcuera F.D."/>
            <person name="Simoes-Barbosa A."/>
            <person name="Brown M.T."/>
            <person name="Hayes R.D."/>
            <person name="Mukherjee M."/>
            <person name="Okumura C.Y."/>
            <person name="Schneider R."/>
            <person name="Smith A.J."/>
            <person name="Vanacova S."/>
            <person name="Villalvazo M."/>
            <person name="Haas B.J."/>
            <person name="Pertea M."/>
            <person name="Feldblyum T.V."/>
            <person name="Utterback T.R."/>
            <person name="Shu C.L."/>
            <person name="Osoegawa K."/>
            <person name="de Jong P.J."/>
            <person name="Hrdy I."/>
            <person name="Horvathova L."/>
            <person name="Zubacova Z."/>
            <person name="Dolezal P."/>
            <person name="Malik S.B."/>
            <person name="Logsdon J.M. Jr."/>
            <person name="Henze K."/>
            <person name="Gupta A."/>
            <person name="Wang C.C."/>
            <person name="Dunne R.L."/>
            <person name="Upcroft J.A."/>
            <person name="Upcroft P."/>
            <person name="White O."/>
            <person name="Salzberg S.L."/>
            <person name="Tang P."/>
            <person name="Chiu C.-H."/>
            <person name="Lee Y.-S."/>
            <person name="Embley T.M."/>
            <person name="Coombs G.H."/>
            <person name="Mottram J.C."/>
            <person name="Tachezy J."/>
            <person name="Fraser-Liggett C.M."/>
            <person name="Johnson P.J."/>
        </authorList>
    </citation>
    <scope>NUCLEOTIDE SEQUENCE [LARGE SCALE GENOMIC DNA]</scope>
    <source>
        <strain evidence="10">G3</strain>
    </source>
</reference>
<dbReference type="GO" id="GO:0005525">
    <property type="term" value="F:GTP binding"/>
    <property type="evidence" value="ECO:0007669"/>
    <property type="project" value="UniProtKB-KW"/>
</dbReference>
<dbReference type="FunCoup" id="A2FUR2">
    <property type="interactions" value="333"/>
</dbReference>
<keyword evidence="5 7" id="KW-0342">GTP-binding</keyword>
<keyword evidence="3 7" id="KW-0547">Nucleotide-binding</keyword>
<evidence type="ECO:0000256" key="7">
    <source>
        <dbReference type="PIRSR" id="PIRSR601019-1"/>
    </source>
</evidence>
<dbReference type="Pfam" id="PF00503">
    <property type="entry name" value="G-alpha"/>
    <property type="match status" value="1"/>
</dbReference>
<dbReference type="GO" id="GO:0031683">
    <property type="term" value="F:G-protein beta/gamma-subunit complex binding"/>
    <property type="evidence" value="ECO:0000318"/>
    <property type="project" value="GO_Central"/>
</dbReference>
<evidence type="ECO:0000256" key="3">
    <source>
        <dbReference type="ARBA" id="ARBA00022741"/>
    </source>
</evidence>
<feature type="binding site" evidence="7">
    <location>
        <begin position="53"/>
        <end position="58"/>
    </location>
    <ligand>
        <name>GTP</name>
        <dbReference type="ChEBI" id="CHEBI:37565"/>
    </ligand>
</feature>
<name>A2FUR2_TRIV3</name>
<dbReference type="GO" id="GO:0007188">
    <property type="term" value="P:adenylate cyclase-modulating G protein-coupled receptor signaling pathway"/>
    <property type="evidence" value="ECO:0000318"/>
    <property type="project" value="GO_Central"/>
</dbReference>
<dbReference type="CDD" id="cd00066">
    <property type="entry name" value="G-alpha"/>
    <property type="match status" value="1"/>
</dbReference>
<dbReference type="RefSeq" id="XP_001304281.1">
    <property type="nucleotide sequence ID" value="XM_001304280.1"/>
</dbReference>
<organism evidence="10 11">
    <name type="scientific">Trichomonas vaginalis (strain ATCC PRA-98 / G3)</name>
    <dbReference type="NCBI Taxonomy" id="412133"/>
    <lineage>
        <taxon>Eukaryota</taxon>
        <taxon>Metamonada</taxon>
        <taxon>Parabasalia</taxon>
        <taxon>Trichomonadida</taxon>
        <taxon>Trichomonadidae</taxon>
        <taxon>Trichomonas</taxon>
    </lineage>
</organism>
<dbReference type="InParanoid" id="A2FUR2"/>
<comment type="similarity">
    <text evidence="1">Belongs to the G-alpha family.</text>
</comment>
<dbReference type="AlphaFoldDB" id="A2FUR2"/>
<feature type="binding site" evidence="8">
    <location>
        <position position="188"/>
    </location>
    <ligand>
        <name>Mg(2+)</name>
        <dbReference type="ChEBI" id="CHEBI:18420"/>
    </ligand>
</feature>
<dbReference type="GO" id="GO:0005737">
    <property type="term" value="C:cytoplasm"/>
    <property type="evidence" value="ECO:0000318"/>
    <property type="project" value="GO_Central"/>
</dbReference>
<dbReference type="eggNOG" id="KOG0085">
    <property type="taxonomic scope" value="Eukaryota"/>
</dbReference>
<dbReference type="Gene3D" id="1.10.400.10">
    <property type="entry name" value="GI Alpha 1, domain 2-like"/>
    <property type="match status" value="1"/>
</dbReference>
<evidence type="ECO:0000256" key="6">
    <source>
        <dbReference type="ARBA" id="ARBA00023224"/>
    </source>
</evidence>
<dbReference type="SUPFAM" id="SSF47895">
    <property type="entry name" value="Transducin (alpha subunit), insertion domain"/>
    <property type="match status" value="1"/>
</dbReference>
<keyword evidence="11" id="KW-1185">Reference proteome</keyword>
<feature type="binding site" evidence="8">
    <location>
        <position position="57"/>
    </location>
    <ligand>
        <name>Mg(2+)</name>
        <dbReference type="ChEBI" id="CHEBI:18420"/>
    </ligand>
</feature>
<dbReference type="PRINTS" id="PR00318">
    <property type="entry name" value="GPROTEINA"/>
</dbReference>
<feature type="binding site" evidence="7">
    <location>
        <begin position="276"/>
        <end position="279"/>
    </location>
    <ligand>
        <name>GTP</name>
        <dbReference type="ChEBI" id="CHEBI:37565"/>
    </ligand>
</feature>
<dbReference type="EMBL" id="DS114041">
    <property type="protein sequence ID" value="EAX91351.1"/>
    <property type="molecule type" value="Genomic_DNA"/>
</dbReference>
<dbReference type="FunFam" id="3.40.50.300:FF:000692">
    <property type="entry name" value="Guanine nucleotide-binding protein subunit alpha"/>
    <property type="match status" value="1"/>
</dbReference>
<proteinExistence type="inferred from homology"/>
<evidence type="ECO:0000256" key="1">
    <source>
        <dbReference type="ARBA" id="ARBA00005804"/>
    </source>
</evidence>
<dbReference type="OMA" id="QMRYIHT"/>
<evidence type="ECO:0000256" key="2">
    <source>
        <dbReference type="ARBA" id="ARBA00022723"/>
    </source>
</evidence>
<dbReference type="PANTHER" id="PTHR10218:SF302">
    <property type="entry name" value="GUANINE NUCLEOTIDE-BINDING PROTEIN ALPHA-5 SUBUNIT"/>
    <property type="match status" value="1"/>
</dbReference>
<dbReference type="FunFam" id="1.10.400.10:FF:000028">
    <property type="entry name" value="Guanine nucleotide-binding protein alpha-5 subunit"/>
    <property type="match status" value="1"/>
</dbReference>
<dbReference type="InterPro" id="IPR001019">
    <property type="entry name" value="Gprotein_alpha_su"/>
</dbReference>
<dbReference type="GO" id="GO:0046872">
    <property type="term" value="F:metal ion binding"/>
    <property type="evidence" value="ECO:0007669"/>
    <property type="project" value="UniProtKB-KW"/>
</dbReference>
<dbReference type="STRING" id="5722.A2FUR2"/>
<protein>
    <submittedName>
        <fullName evidence="10">G-protein alpha subunit, putative</fullName>
    </submittedName>
</protein>
<evidence type="ECO:0000256" key="8">
    <source>
        <dbReference type="PIRSR" id="PIRSR601019-2"/>
    </source>
</evidence>
<dbReference type="KEGG" id="tva:4749044"/>
<evidence type="ECO:0000313" key="10">
    <source>
        <dbReference type="EMBL" id="EAX91351.1"/>
    </source>
</evidence>
<evidence type="ECO:0000256" key="5">
    <source>
        <dbReference type="ARBA" id="ARBA00023134"/>
    </source>
</evidence>
<evidence type="ECO:0000313" key="11">
    <source>
        <dbReference type="Proteomes" id="UP000001542"/>
    </source>
</evidence>
<dbReference type="OrthoDB" id="5817230at2759"/>
<dbReference type="PANTHER" id="PTHR10218">
    <property type="entry name" value="GTP-BINDING PROTEIN ALPHA SUBUNIT"/>
    <property type="match status" value="1"/>
</dbReference>
<dbReference type="VEuPathDB" id="TrichDB:TVAG_374970"/>
<accession>A2FUR2</accession>
<evidence type="ECO:0000256" key="9">
    <source>
        <dbReference type="SAM" id="MobiDB-lite"/>
    </source>
</evidence>
<dbReference type="VEuPathDB" id="TrichDB:TVAGG3_0626600"/>